<dbReference type="AlphaFoldDB" id="A0AAJ0IER3"/>
<accession>A0AAJ0IER3</accession>
<dbReference type="EMBL" id="JAULSX010000001">
    <property type="protein sequence ID" value="KAK3499025.1"/>
    <property type="molecule type" value="Genomic_DNA"/>
</dbReference>
<protein>
    <recommendedName>
        <fullName evidence="4">Secreted protein</fullName>
    </recommendedName>
</protein>
<comment type="caution">
    <text evidence="2">The sequence shown here is derived from an EMBL/GenBank/DDBJ whole genome shotgun (WGS) entry which is preliminary data.</text>
</comment>
<evidence type="ECO:0000313" key="3">
    <source>
        <dbReference type="Proteomes" id="UP001285908"/>
    </source>
</evidence>
<keyword evidence="1" id="KW-0732">Signal</keyword>
<dbReference type="Proteomes" id="UP001285908">
    <property type="component" value="Unassembled WGS sequence"/>
</dbReference>
<feature type="chain" id="PRO_5042503880" description="Secreted protein" evidence="1">
    <location>
        <begin position="29"/>
        <end position="74"/>
    </location>
</feature>
<evidence type="ECO:0008006" key="4">
    <source>
        <dbReference type="Google" id="ProtNLM"/>
    </source>
</evidence>
<keyword evidence="3" id="KW-1185">Reference proteome</keyword>
<gene>
    <name evidence="2" type="ORF">B0T23DRAFT_6484</name>
</gene>
<name>A0AAJ0IER3_9PEZI</name>
<dbReference type="GeneID" id="87879217"/>
<reference evidence="2 3" key="1">
    <citation type="journal article" date="2023" name="Mol. Phylogenet. Evol.">
        <title>Genome-scale phylogeny and comparative genomics of the fungal order Sordariales.</title>
        <authorList>
            <person name="Hensen N."/>
            <person name="Bonometti L."/>
            <person name="Westerberg I."/>
            <person name="Brannstrom I.O."/>
            <person name="Guillou S."/>
            <person name="Cros-Aarteil S."/>
            <person name="Calhoun S."/>
            <person name="Haridas S."/>
            <person name="Kuo A."/>
            <person name="Mondo S."/>
            <person name="Pangilinan J."/>
            <person name="Riley R."/>
            <person name="LaButti K."/>
            <person name="Andreopoulos B."/>
            <person name="Lipzen A."/>
            <person name="Chen C."/>
            <person name="Yan M."/>
            <person name="Daum C."/>
            <person name="Ng V."/>
            <person name="Clum A."/>
            <person name="Steindorff A."/>
            <person name="Ohm R.A."/>
            <person name="Martin F."/>
            <person name="Silar P."/>
            <person name="Natvig D.O."/>
            <person name="Lalanne C."/>
            <person name="Gautier V."/>
            <person name="Ament-Velasquez S.L."/>
            <person name="Kruys A."/>
            <person name="Hutchinson M.I."/>
            <person name="Powell A.J."/>
            <person name="Barry K."/>
            <person name="Miller A.N."/>
            <person name="Grigoriev I.V."/>
            <person name="Debuchy R."/>
            <person name="Gladieux P."/>
            <person name="Hiltunen Thoren M."/>
            <person name="Johannesson H."/>
        </authorList>
    </citation>
    <scope>NUCLEOTIDE SEQUENCE [LARGE SCALE GENOMIC DNA]</scope>
    <source>
        <strain evidence="2 3">FGSC 10403</strain>
    </source>
</reference>
<proteinExistence type="predicted"/>
<organism evidence="2 3">
    <name type="scientific">Neurospora hispaniola</name>
    <dbReference type="NCBI Taxonomy" id="588809"/>
    <lineage>
        <taxon>Eukaryota</taxon>
        <taxon>Fungi</taxon>
        <taxon>Dikarya</taxon>
        <taxon>Ascomycota</taxon>
        <taxon>Pezizomycotina</taxon>
        <taxon>Sordariomycetes</taxon>
        <taxon>Sordariomycetidae</taxon>
        <taxon>Sordariales</taxon>
        <taxon>Sordariaceae</taxon>
        <taxon>Neurospora</taxon>
    </lineage>
</organism>
<dbReference type="RefSeq" id="XP_062696658.1">
    <property type="nucleotide sequence ID" value="XM_062841595.1"/>
</dbReference>
<sequence>MVMIERPSYWCWSFCASFAFFRLWVCSAKDCRLSSSILPLPFLLDDHCDRHMNQEDWYASTCHGTDQMSEYRVH</sequence>
<evidence type="ECO:0000256" key="1">
    <source>
        <dbReference type="SAM" id="SignalP"/>
    </source>
</evidence>
<evidence type="ECO:0000313" key="2">
    <source>
        <dbReference type="EMBL" id="KAK3499025.1"/>
    </source>
</evidence>
<feature type="signal peptide" evidence="1">
    <location>
        <begin position="1"/>
        <end position="28"/>
    </location>
</feature>